<dbReference type="Proteomes" id="UP000824156">
    <property type="component" value="Unassembled WGS sequence"/>
</dbReference>
<evidence type="ECO:0000313" key="3">
    <source>
        <dbReference type="Proteomes" id="UP000824156"/>
    </source>
</evidence>
<feature type="transmembrane region" description="Helical" evidence="1">
    <location>
        <begin position="53"/>
        <end position="70"/>
    </location>
</feature>
<dbReference type="InterPro" id="IPR029377">
    <property type="entry name" value="TMEM220"/>
</dbReference>
<dbReference type="EMBL" id="DXEZ01000225">
    <property type="protein sequence ID" value="HIX54999.1"/>
    <property type="molecule type" value="Genomic_DNA"/>
</dbReference>
<sequence length="120" mass="13981">MWLDIFNIFFTLSFIVFAYLNLNDDDSWLWVPIYLIPAALCGLAVFKIEFTWLYLIVIVVYGLYALKIFFTKDGVLEWIGKYNSPSLVQSMQATKPYIELAREFFGLLIVIAVMLINCFL</sequence>
<evidence type="ECO:0000313" key="2">
    <source>
        <dbReference type="EMBL" id="HIX54999.1"/>
    </source>
</evidence>
<name>A0A9D2AZL0_9SPHI</name>
<keyword evidence="1" id="KW-0472">Membrane</keyword>
<keyword evidence="1 2" id="KW-0812">Transmembrane</keyword>
<gene>
    <name evidence="2" type="ORF">H9853_08235</name>
</gene>
<proteinExistence type="predicted"/>
<accession>A0A9D2AZL0</accession>
<dbReference type="Pfam" id="PF15071">
    <property type="entry name" value="TMEM220"/>
    <property type="match status" value="1"/>
</dbReference>
<organism evidence="2 3">
    <name type="scientific">Candidatus Sphingobacterium stercoripullorum</name>
    <dbReference type="NCBI Taxonomy" id="2838759"/>
    <lineage>
        <taxon>Bacteria</taxon>
        <taxon>Pseudomonadati</taxon>
        <taxon>Bacteroidota</taxon>
        <taxon>Sphingobacteriia</taxon>
        <taxon>Sphingobacteriales</taxon>
        <taxon>Sphingobacteriaceae</taxon>
        <taxon>Sphingobacterium</taxon>
    </lineage>
</organism>
<reference evidence="2" key="1">
    <citation type="journal article" date="2021" name="PeerJ">
        <title>Extensive microbial diversity within the chicken gut microbiome revealed by metagenomics and culture.</title>
        <authorList>
            <person name="Gilroy R."/>
            <person name="Ravi A."/>
            <person name="Getino M."/>
            <person name="Pursley I."/>
            <person name="Horton D.L."/>
            <person name="Alikhan N.F."/>
            <person name="Baker D."/>
            <person name="Gharbi K."/>
            <person name="Hall N."/>
            <person name="Watson M."/>
            <person name="Adriaenssens E.M."/>
            <person name="Foster-Nyarko E."/>
            <person name="Jarju S."/>
            <person name="Secka A."/>
            <person name="Antonio M."/>
            <person name="Oren A."/>
            <person name="Chaudhuri R.R."/>
            <person name="La Ragione R."/>
            <person name="Hildebrand F."/>
            <person name="Pallen M.J."/>
        </authorList>
    </citation>
    <scope>NUCLEOTIDE SEQUENCE</scope>
    <source>
        <strain evidence="2">1719</strain>
    </source>
</reference>
<evidence type="ECO:0000256" key="1">
    <source>
        <dbReference type="SAM" id="Phobius"/>
    </source>
</evidence>
<dbReference type="AlphaFoldDB" id="A0A9D2AZL0"/>
<comment type="caution">
    <text evidence="2">The sequence shown here is derived from an EMBL/GenBank/DDBJ whole genome shotgun (WGS) entry which is preliminary data.</text>
</comment>
<feature type="transmembrane region" description="Helical" evidence="1">
    <location>
        <begin position="5"/>
        <end position="22"/>
    </location>
</feature>
<feature type="transmembrane region" description="Helical" evidence="1">
    <location>
        <begin position="100"/>
        <end position="119"/>
    </location>
</feature>
<keyword evidence="1" id="KW-1133">Transmembrane helix</keyword>
<feature type="transmembrane region" description="Helical" evidence="1">
    <location>
        <begin position="28"/>
        <end position="46"/>
    </location>
</feature>
<protein>
    <submittedName>
        <fullName evidence="2">Transmembrane 220 family protein</fullName>
    </submittedName>
</protein>
<reference evidence="2" key="2">
    <citation type="submission" date="2021-04" db="EMBL/GenBank/DDBJ databases">
        <authorList>
            <person name="Gilroy R."/>
        </authorList>
    </citation>
    <scope>NUCLEOTIDE SEQUENCE</scope>
    <source>
        <strain evidence="2">1719</strain>
    </source>
</reference>